<keyword evidence="3" id="KW-1185">Reference proteome</keyword>
<feature type="compositionally biased region" description="Low complexity" evidence="1">
    <location>
        <begin position="794"/>
        <end position="804"/>
    </location>
</feature>
<sequence>MLRRPDAVDSAVPPHVCPFLYSSSSAIAAYICSRGLTVQPEDLMEVTAGFAETLPNLAPQGRTRSGARYSPWAESLRGPVHVDLDLALLMKAAEDAAQASLSSDVPDEDDPVLENSPILPDSRACELLSPSTNQPHGRVLDGASTRNPQRQPLSAPLPGSKAANDRDKRRSKARRSARRAKEAEARLSNSAYPRQAKLVALKRLQGQCSIDTDLNLSRAARNDRGHREPLVAGAGFVGQRLPLTQDSQRRISKDKALSMGFRLVEWDGKEGRPLLDRCGRVFAVLAGSPKDSEGWSQVLREAEEAMKWAQKKLRLDSKKAKHRRGRYAAITCGISYGGGQRRPGNLAQTSHNHAVVNQLLQNPAIQRLAGFGDACLRLYAPRLYKYYADTMDALSRDNCELKRNFRRGVFGAATFNLGPKVVTYVHTDHQNLPSGWCAVTPLGNFDYKKGGHLLLWDLKLIVEFPPGSLILLPSAILRHSNTTIAPHEGRFSFTQFSAGGLFRWVECGCRSQKEFSAEGNVLAMTGVERWLRGVEMWSTWSELQAAKGGHPTSAEASSSDGHSESTVSSGEHVDVAQPPPHRVCHANVANSPSSTETEGMDDMSRNVDGPPVVTEDSPTDDSESDGSDAESSVSGWSAGPRSESSFSDTSDEEDGENDDLPVLLPLSDESDDEEDEDGFSVTLESAPLEVDARIQHARVHPRYDYGTQEDDEFDAERRLGSGADEEIQPSSNRSSSDGREPLEPGASMTIDRSEAQTFTEARSPSYESPDRRDHSSEFSPPLDDERDYDTLEEASSSSVVSSDADSTRKTTRELHPHINGSVCDAEGDYVANEPSDQAVPPTTNPEPSWTPYSDRLQFETAELLYANEQMSAGNIDRLLELWEASLLPHGQPPPFKNHVDLYRTIDATALGDVRWQCFTLRYPAQDVPQQDPPPWMLDEHEVWYRDVRAIVKQMLSNPDFKGQIAYAPYREFDLDGNRRLRDFMSGEWAWRQADVLAKDERNYGATFVPIILGSDKTTVSVATGQNDYYPLYVSIGNVDNSIRRAHRNAVALAAFLAIPHTTRQFNDDAKFRKFRRQLFHTSISRILSSLKNYMESPDVVLCSDSKYRRVLYSIGPYIADYPEQALLTSIVQGWCPTCTASSKNLDGPGAGRRSREHTELLVKDFELGELWEDYGLVGDVVPFTNDFPRADIHELIAPDILHQLVKGTFKDHLVAWVELHLRERHGKAGADEILSNVDRSLAIVPPFSRLRRFREGRRFKQWTGDDSKALMKVYLPALHGRVSREVVRAVRAFLEFCYIVRRDTHSPATLGHLQDALRRFHQYREVFRTARVRPDGFSLPRQHSIVHYIRRIWDFGAPNGLCSSITESKHIKAVKEPWRRSNRHAALGQMLLTNQRMDKLSASRADFESRRMLTRSHIDSVKSQNDLNDLREKTKRGRPRKQRTAYEDGADGDDSDDSETVEGPQFLAHTTLSAGKQRQLAGELAVTLATPTLIDMIRRFLFHQLHPDSQQSGSTLSIDDCPSLDPDATLYLHFSAEVTFHAPSDTSGTTGMRREYVRATPSWRKKHPRYDCVFINRNSALPGLLGMDVGRVKAFISLKYRGVIYECALVHWFRRIGSSPEEDTGMWIVKPAMLRGRLPLLSVVHVDTIYRAAHLIGVSMNKAIPLEIDHYSALDYFDSFYVNKYIDHNAFELLHVP</sequence>
<feature type="compositionally biased region" description="Acidic residues" evidence="1">
    <location>
        <begin position="617"/>
        <end position="628"/>
    </location>
</feature>
<feature type="compositionally biased region" description="Acidic residues" evidence="1">
    <location>
        <begin position="782"/>
        <end position="792"/>
    </location>
</feature>
<dbReference type="Gene3D" id="3.60.130.30">
    <property type="match status" value="1"/>
</dbReference>
<feature type="region of interest" description="Disordered" evidence="1">
    <location>
        <begin position="545"/>
        <end position="852"/>
    </location>
</feature>
<feature type="compositionally biased region" description="Polar residues" evidence="1">
    <location>
        <begin position="588"/>
        <end position="597"/>
    </location>
</feature>
<protein>
    <submittedName>
        <fullName evidence="2">Uncharacterized protein</fullName>
    </submittedName>
</protein>
<dbReference type="Pfam" id="PF18759">
    <property type="entry name" value="Plavaka"/>
    <property type="match status" value="1"/>
</dbReference>
<evidence type="ECO:0000256" key="1">
    <source>
        <dbReference type="SAM" id="MobiDB-lite"/>
    </source>
</evidence>
<accession>A0AAD7TSD1</accession>
<dbReference type="InterPro" id="IPR041078">
    <property type="entry name" value="Plavaka"/>
</dbReference>
<feature type="region of interest" description="Disordered" evidence="1">
    <location>
        <begin position="123"/>
        <end position="189"/>
    </location>
</feature>
<dbReference type="Proteomes" id="UP001215151">
    <property type="component" value="Unassembled WGS sequence"/>
</dbReference>
<feature type="region of interest" description="Disordered" evidence="1">
    <location>
        <begin position="99"/>
        <end position="118"/>
    </location>
</feature>
<dbReference type="EMBL" id="JAPEVG010000158">
    <property type="protein sequence ID" value="KAJ8475483.1"/>
    <property type="molecule type" value="Genomic_DNA"/>
</dbReference>
<feature type="compositionally biased region" description="Basic and acidic residues" evidence="1">
    <location>
        <begin position="805"/>
        <end position="816"/>
    </location>
</feature>
<name>A0AAD7TSD1_9APHY</name>
<feature type="compositionally biased region" description="Acidic residues" evidence="1">
    <location>
        <begin position="649"/>
        <end position="659"/>
    </location>
</feature>
<gene>
    <name evidence="2" type="ORF">ONZ51_g6526</name>
</gene>
<evidence type="ECO:0000313" key="3">
    <source>
        <dbReference type="Proteomes" id="UP001215151"/>
    </source>
</evidence>
<feature type="compositionally biased region" description="Polar residues" evidence="1">
    <location>
        <begin position="755"/>
        <end position="766"/>
    </location>
</feature>
<feature type="compositionally biased region" description="Acidic residues" evidence="1">
    <location>
        <begin position="668"/>
        <end position="678"/>
    </location>
</feature>
<organism evidence="2 3">
    <name type="scientific">Trametes cubensis</name>
    <dbReference type="NCBI Taxonomy" id="1111947"/>
    <lineage>
        <taxon>Eukaryota</taxon>
        <taxon>Fungi</taxon>
        <taxon>Dikarya</taxon>
        <taxon>Basidiomycota</taxon>
        <taxon>Agaricomycotina</taxon>
        <taxon>Agaricomycetes</taxon>
        <taxon>Polyporales</taxon>
        <taxon>Polyporaceae</taxon>
        <taxon>Trametes</taxon>
    </lineage>
</organism>
<feature type="compositionally biased region" description="Polar residues" evidence="1">
    <location>
        <begin position="554"/>
        <end position="569"/>
    </location>
</feature>
<feature type="compositionally biased region" description="Acidic residues" evidence="1">
    <location>
        <begin position="1448"/>
        <end position="1460"/>
    </location>
</feature>
<feature type="compositionally biased region" description="Basic residues" evidence="1">
    <location>
        <begin position="169"/>
        <end position="178"/>
    </location>
</feature>
<feature type="compositionally biased region" description="Basic residues" evidence="1">
    <location>
        <begin position="1433"/>
        <end position="1443"/>
    </location>
</feature>
<reference evidence="2" key="1">
    <citation type="submission" date="2022-11" db="EMBL/GenBank/DDBJ databases">
        <title>Genome Sequence of Cubamyces cubensis.</title>
        <authorList>
            <person name="Buettner E."/>
        </authorList>
    </citation>
    <scope>NUCLEOTIDE SEQUENCE</scope>
    <source>
        <strain evidence="2">MPL-01</strain>
    </source>
</reference>
<evidence type="ECO:0000313" key="2">
    <source>
        <dbReference type="EMBL" id="KAJ8475483.1"/>
    </source>
</evidence>
<comment type="caution">
    <text evidence="2">The sequence shown here is derived from an EMBL/GenBank/DDBJ whole genome shotgun (WGS) entry which is preliminary data.</text>
</comment>
<proteinExistence type="predicted"/>
<feature type="region of interest" description="Disordered" evidence="1">
    <location>
        <begin position="1418"/>
        <end position="1461"/>
    </location>
</feature>